<dbReference type="Proteomes" id="UP000192578">
    <property type="component" value="Unassembled WGS sequence"/>
</dbReference>
<proteinExistence type="predicted"/>
<gene>
    <name evidence="1" type="ORF">BV898_14890</name>
</gene>
<reference evidence="2" key="1">
    <citation type="submission" date="2017-01" db="EMBL/GenBank/DDBJ databases">
        <title>Comparative genomics of anhydrobiosis in the tardigrade Hypsibius dujardini.</title>
        <authorList>
            <person name="Yoshida Y."/>
            <person name="Koutsovoulos G."/>
            <person name="Laetsch D."/>
            <person name="Stevens L."/>
            <person name="Kumar S."/>
            <person name="Horikawa D."/>
            <person name="Ishino K."/>
            <person name="Komine S."/>
            <person name="Tomita M."/>
            <person name="Blaxter M."/>
            <person name="Arakawa K."/>
        </authorList>
    </citation>
    <scope>NUCLEOTIDE SEQUENCE [LARGE SCALE GENOMIC DNA]</scope>
    <source>
        <strain evidence="2">Z151</strain>
    </source>
</reference>
<name>A0A9X6NCU4_HYPEX</name>
<sequence>MSFPPVFAREEIGFPPQSLYILPEFVLRGVFGQAAGTEIDFVNFGVDLGPFPFRQTALVCKHSFVSCRAQATGPTLSF</sequence>
<accession>A0A9X6NCU4</accession>
<evidence type="ECO:0000313" key="2">
    <source>
        <dbReference type="Proteomes" id="UP000192578"/>
    </source>
</evidence>
<comment type="caution">
    <text evidence="1">The sequence shown here is derived from an EMBL/GenBank/DDBJ whole genome shotgun (WGS) entry which is preliminary data.</text>
</comment>
<dbReference type="EMBL" id="MTYJ01000190">
    <property type="protein sequence ID" value="OWA50371.1"/>
    <property type="molecule type" value="Genomic_DNA"/>
</dbReference>
<organism evidence="1 2">
    <name type="scientific">Hypsibius exemplaris</name>
    <name type="common">Freshwater tardigrade</name>
    <dbReference type="NCBI Taxonomy" id="2072580"/>
    <lineage>
        <taxon>Eukaryota</taxon>
        <taxon>Metazoa</taxon>
        <taxon>Ecdysozoa</taxon>
        <taxon>Tardigrada</taxon>
        <taxon>Eutardigrada</taxon>
        <taxon>Parachela</taxon>
        <taxon>Hypsibioidea</taxon>
        <taxon>Hypsibiidae</taxon>
        <taxon>Hypsibius</taxon>
    </lineage>
</organism>
<keyword evidence="2" id="KW-1185">Reference proteome</keyword>
<dbReference type="AlphaFoldDB" id="A0A9X6NCU4"/>
<protein>
    <submittedName>
        <fullName evidence="1">Uncharacterized protein</fullName>
    </submittedName>
</protein>
<evidence type="ECO:0000313" key="1">
    <source>
        <dbReference type="EMBL" id="OWA50371.1"/>
    </source>
</evidence>